<feature type="domain" description="Histidine kinase" evidence="7">
    <location>
        <begin position="93"/>
        <end position="320"/>
    </location>
</feature>
<keyword evidence="3" id="KW-0597">Phosphoprotein</keyword>
<dbReference type="AlphaFoldDB" id="A0A0M2Q0Z9"/>
<dbReference type="PROSITE" id="PS50109">
    <property type="entry name" value="HIS_KIN"/>
    <property type="match status" value="1"/>
</dbReference>
<dbReference type="GO" id="GO:0005886">
    <property type="term" value="C:plasma membrane"/>
    <property type="evidence" value="ECO:0007669"/>
    <property type="project" value="TreeGrafter"/>
</dbReference>
<sequence>MKTLLCPQCSCSLLRQLQSYQPTWFCPQCQQSFPYGTISSNIKEGADLIKIDYPSSTDVEERYLTPQECHQFSQYQIRNLEKLNHLKDYFLSAISHELKSPLSHIQMGLDMLSESLKNPGVSPELLQTYVDVIQEEFAQESRLIHSLMTLQQVKAGLYPMERTAIALGTWLPIISQDLAELAAHKGITLGFTVPDDLTVEADRSLLEAIVREMLTHVIHIAPRQSQMMVVAKTTLGRVEIQVIHTSPAHPIQPSLTSQPLAFKSFYQVPGAEPWLHAPTNSDINIGLILAQNLASSMGSIIWVGHTQSETFWMLEMPDTTPRAQAPTPEEMLMGYVAYYVSRGRPVISLNAGALPFTGSVYGYWGYDSEFYSYWRGLQQRSDFGELSLRGDSYNFSEFLGGKCSVGECARCQLPIPLLDAGVADTTQCPCDDTLIQSHHQRLASVAPRSTQVLVLGAAPANVADCQKLFAQNRLHAIFVPGLEHLSEADLPESIDLVVLPQLSPKDSQSWIEKLRLLHPLRQATVLAFSPHAQTCQPWDSNGKNLEDYLLSPYGGDYLAQYLQEACRSRSNFQPATVHWFPGVLQKES</sequence>
<dbReference type="Pfam" id="PF00512">
    <property type="entry name" value="HisKA"/>
    <property type="match status" value="1"/>
</dbReference>
<protein>
    <recommendedName>
        <fullName evidence="2">histidine kinase</fullName>
        <ecNumber evidence="2">2.7.13.3</ecNumber>
    </recommendedName>
</protein>
<reference evidence="8" key="1">
    <citation type="submission" date="2012-04" db="EMBL/GenBank/DDBJ databases">
        <authorList>
            <person name="Borisov I.G."/>
            <person name="Ivanikova N.V."/>
            <person name="Pinevich A.V."/>
        </authorList>
    </citation>
    <scope>NUCLEOTIDE SEQUENCE</scope>
    <source>
        <strain evidence="8">CALU 1027</strain>
    </source>
</reference>
<dbReference type="GO" id="GO:0004721">
    <property type="term" value="F:phosphoprotein phosphatase activity"/>
    <property type="evidence" value="ECO:0007669"/>
    <property type="project" value="TreeGrafter"/>
</dbReference>
<proteinExistence type="predicted"/>
<dbReference type="InterPro" id="IPR036890">
    <property type="entry name" value="HATPase_C_sf"/>
</dbReference>
<dbReference type="Proteomes" id="UP000034681">
    <property type="component" value="Unassembled WGS sequence"/>
</dbReference>
<dbReference type="InterPro" id="IPR005467">
    <property type="entry name" value="His_kinase_dom"/>
</dbReference>
<keyword evidence="4" id="KW-0808">Transferase</keyword>
<dbReference type="PANTHER" id="PTHR45453:SF1">
    <property type="entry name" value="PHOSPHATE REGULON SENSOR PROTEIN PHOR"/>
    <property type="match status" value="1"/>
</dbReference>
<dbReference type="InterPro" id="IPR050351">
    <property type="entry name" value="BphY/WalK/GraS-like"/>
</dbReference>
<dbReference type="SUPFAM" id="SSF55874">
    <property type="entry name" value="ATPase domain of HSP90 chaperone/DNA topoisomerase II/histidine kinase"/>
    <property type="match status" value="1"/>
</dbReference>
<dbReference type="OrthoDB" id="9763461at2"/>
<dbReference type="EMBL" id="AJTX02000002">
    <property type="protein sequence ID" value="KKJ00983.1"/>
    <property type="molecule type" value="Genomic_DNA"/>
</dbReference>
<dbReference type="Gene3D" id="1.10.287.130">
    <property type="match status" value="1"/>
</dbReference>
<keyword evidence="5" id="KW-0418">Kinase</keyword>
<accession>A0A0M2Q0Z9</accession>
<dbReference type="SUPFAM" id="SSF47384">
    <property type="entry name" value="Homodimeric domain of signal transducing histidine kinase"/>
    <property type="match status" value="1"/>
</dbReference>
<evidence type="ECO:0000256" key="2">
    <source>
        <dbReference type="ARBA" id="ARBA00012438"/>
    </source>
</evidence>
<dbReference type="CDD" id="cd00082">
    <property type="entry name" value="HisKA"/>
    <property type="match status" value="1"/>
</dbReference>
<dbReference type="InterPro" id="IPR036097">
    <property type="entry name" value="HisK_dim/P_sf"/>
</dbReference>
<organism evidence="8 9">
    <name type="scientific">Prochlorothrix hollandica PCC 9006 = CALU 1027</name>
    <dbReference type="NCBI Taxonomy" id="317619"/>
    <lineage>
        <taxon>Bacteria</taxon>
        <taxon>Bacillati</taxon>
        <taxon>Cyanobacteriota</taxon>
        <taxon>Cyanophyceae</taxon>
        <taxon>Prochlorotrichales</taxon>
        <taxon>Prochlorotrichaceae</taxon>
        <taxon>Prochlorothrix</taxon>
    </lineage>
</organism>
<name>A0A0M2Q0Z9_PROHO</name>
<comment type="catalytic activity">
    <reaction evidence="1">
        <text>ATP + protein L-histidine = ADP + protein N-phospho-L-histidine.</text>
        <dbReference type="EC" id="2.7.13.3"/>
    </reaction>
</comment>
<evidence type="ECO:0000256" key="6">
    <source>
        <dbReference type="ARBA" id="ARBA00023012"/>
    </source>
</evidence>
<dbReference type="STRING" id="317619.GCA_000332315_03287"/>
<keyword evidence="9" id="KW-1185">Reference proteome</keyword>
<dbReference type="eggNOG" id="COG2205">
    <property type="taxonomic scope" value="Bacteria"/>
</dbReference>
<dbReference type="SMART" id="SM00388">
    <property type="entry name" value="HisKA"/>
    <property type="match status" value="1"/>
</dbReference>
<dbReference type="EC" id="2.7.13.3" evidence="2"/>
<evidence type="ECO:0000259" key="7">
    <source>
        <dbReference type="PROSITE" id="PS50109"/>
    </source>
</evidence>
<comment type="caution">
    <text evidence="8">The sequence shown here is derived from an EMBL/GenBank/DDBJ whole genome shotgun (WGS) entry which is preliminary data.</text>
</comment>
<dbReference type="RefSeq" id="WP_017713515.1">
    <property type="nucleotide sequence ID" value="NZ_KB235941.1"/>
</dbReference>
<evidence type="ECO:0000256" key="1">
    <source>
        <dbReference type="ARBA" id="ARBA00000085"/>
    </source>
</evidence>
<dbReference type="PANTHER" id="PTHR45453">
    <property type="entry name" value="PHOSPHATE REGULON SENSOR PROTEIN PHOR"/>
    <property type="match status" value="1"/>
</dbReference>
<dbReference type="InterPro" id="IPR003661">
    <property type="entry name" value="HisK_dim/P_dom"/>
</dbReference>
<dbReference type="Gene3D" id="3.30.565.10">
    <property type="entry name" value="Histidine kinase-like ATPase, C-terminal domain"/>
    <property type="match status" value="1"/>
</dbReference>
<evidence type="ECO:0000256" key="3">
    <source>
        <dbReference type="ARBA" id="ARBA00022553"/>
    </source>
</evidence>
<evidence type="ECO:0000256" key="4">
    <source>
        <dbReference type="ARBA" id="ARBA00022679"/>
    </source>
</evidence>
<dbReference type="GO" id="GO:0000155">
    <property type="term" value="F:phosphorelay sensor kinase activity"/>
    <property type="evidence" value="ECO:0007669"/>
    <property type="project" value="InterPro"/>
</dbReference>
<evidence type="ECO:0000313" key="8">
    <source>
        <dbReference type="EMBL" id="KKJ00983.1"/>
    </source>
</evidence>
<evidence type="ECO:0000313" key="9">
    <source>
        <dbReference type="Proteomes" id="UP000034681"/>
    </source>
</evidence>
<gene>
    <name evidence="8" type="ORF">PROH_00645</name>
</gene>
<dbReference type="GO" id="GO:0016036">
    <property type="term" value="P:cellular response to phosphate starvation"/>
    <property type="evidence" value="ECO:0007669"/>
    <property type="project" value="TreeGrafter"/>
</dbReference>
<evidence type="ECO:0000256" key="5">
    <source>
        <dbReference type="ARBA" id="ARBA00022777"/>
    </source>
</evidence>
<keyword evidence="6" id="KW-0902">Two-component regulatory system</keyword>